<sequence>MDVIKFPQNSEKPVENSNGYWITKWDGVVNTSREGSENSPASKKILNYVTDLLENIVPALNKNFSRLYAKTESSEAKLKALSLKIEDTHKILDKEDGEKQEELHSEIEDMGSKIDSMEATLKQLNSWFSFAIKNRG</sequence>
<reference evidence="1" key="1">
    <citation type="journal article" date="2008" name="BMC Genomics">
        <title>A conifer genomics resource of 200,000 spruce (Picea spp.) ESTs and 6,464 high-quality, sequence-finished full-length cDNAs for Sitka spruce (Picea sitchensis).</title>
        <authorList>
            <person name="Ralph S.G."/>
            <person name="Chun H.J."/>
            <person name="Kolosova N."/>
            <person name="Cooper D."/>
            <person name="Oddy C."/>
            <person name="Ritland C.E."/>
            <person name="Kirkpatrick R."/>
            <person name="Moore R."/>
            <person name="Barber S."/>
            <person name="Holt R.A."/>
            <person name="Jones S.J."/>
            <person name="Marra M.A."/>
            <person name="Douglas C.J."/>
            <person name="Ritland K."/>
            <person name="Bohlmann J."/>
        </authorList>
    </citation>
    <scope>NUCLEOTIDE SEQUENCE</scope>
    <source>
        <tissue evidence="1">Bark</tissue>
    </source>
</reference>
<evidence type="ECO:0000313" key="1">
    <source>
        <dbReference type="EMBL" id="ABK23470.1"/>
    </source>
</evidence>
<dbReference type="AlphaFoldDB" id="A9NS59"/>
<dbReference type="OMA" id="ENSNGYW"/>
<accession>A9NS59</accession>
<evidence type="ECO:0000313" key="2">
    <source>
        <dbReference type="EMBL" id="ACN41040.1"/>
    </source>
</evidence>
<dbReference type="EMBL" id="BT071588">
    <property type="protein sequence ID" value="ACN41040.1"/>
    <property type="molecule type" value="mRNA"/>
</dbReference>
<name>A9NS59_PICSI</name>
<protein>
    <submittedName>
        <fullName evidence="1">Uncharacterized protein</fullName>
    </submittedName>
</protein>
<proteinExistence type="evidence at transcript level"/>
<reference evidence="2" key="2">
    <citation type="submission" date="2009-02" db="EMBL/GenBank/DDBJ databases">
        <title>Full length sequence-verified cDNA sequences from Sitka spruce (Picea sitchensis).</title>
        <authorList>
            <person name="Reid K.E."/>
            <person name="Liao N."/>
            <person name="Ralph S."/>
            <person name="Kolosova N."/>
            <person name="Oddy C."/>
            <person name="Moore R."/>
            <person name="Mayo M."/>
            <person name="Wagner S."/>
            <person name="King J."/>
            <person name="Yanchuk A."/>
            <person name="Holt R."/>
            <person name="Jones S."/>
            <person name="Marra M."/>
            <person name="Ritland C.E."/>
            <person name="Ritland K."/>
            <person name="Bohlmann J."/>
        </authorList>
    </citation>
    <scope>NUCLEOTIDE SEQUENCE</scope>
    <source>
        <tissue evidence="2">Bark</tissue>
    </source>
</reference>
<organism evidence="1">
    <name type="scientific">Picea sitchensis</name>
    <name type="common">Sitka spruce</name>
    <name type="synonym">Pinus sitchensis</name>
    <dbReference type="NCBI Taxonomy" id="3332"/>
    <lineage>
        <taxon>Eukaryota</taxon>
        <taxon>Viridiplantae</taxon>
        <taxon>Streptophyta</taxon>
        <taxon>Embryophyta</taxon>
        <taxon>Tracheophyta</taxon>
        <taxon>Spermatophyta</taxon>
        <taxon>Pinopsida</taxon>
        <taxon>Pinidae</taxon>
        <taxon>Conifers I</taxon>
        <taxon>Pinales</taxon>
        <taxon>Pinaceae</taxon>
        <taxon>Picea</taxon>
    </lineage>
</organism>
<dbReference type="EMBL" id="EF084142">
    <property type="protein sequence ID" value="ABK23470.1"/>
    <property type="molecule type" value="mRNA"/>
</dbReference>